<reference evidence="2" key="1">
    <citation type="journal article" date="2016" name="Insect Biochem. Mol. Biol.">
        <title>Multifaceted biological insights from a draft genome sequence of the tobacco hornworm moth, Manduca sexta.</title>
        <authorList>
            <person name="Kanost M.R."/>
            <person name="Arrese E.L."/>
            <person name="Cao X."/>
            <person name="Chen Y.R."/>
            <person name="Chellapilla S."/>
            <person name="Goldsmith M.R."/>
            <person name="Grosse-Wilde E."/>
            <person name="Heckel D.G."/>
            <person name="Herndon N."/>
            <person name="Jiang H."/>
            <person name="Papanicolaou A."/>
            <person name="Qu J."/>
            <person name="Soulages J.L."/>
            <person name="Vogel H."/>
            <person name="Walters J."/>
            <person name="Waterhouse R.M."/>
            <person name="Ahn S.J."/>
            <person name="Almeida F.C."/>
            <person name="An C."/>
            <person name="Aqrawi P."/>
            <person name="Bretschneider A."/>
            <person name="Bryant W.B."/>
            <person name="Bucks S."/>
            <person name="Chao H."/>
            <person name="Chevignon G."/>
            <person name="Christen J.M."/>
            <person name="Clarke D.F."/>
            <person name="Dittmer N.T."/>
            <person name="Ferguson L.C.F."/>
            <person name="Garavelou S."/>
            <person name="Gordon K.H.J."/>
            <person name="Gunaratna R.T."/>
            <person name="Han Y."/>
            <person name="Hauser F."/>
            <person name="He Y."/>
            <person name="Heidel-Fischer H."/>
            <person name="Hirsh A."/>
            <person name="Hu Y."/>
            <person name="Jiang H."/>
            <person name="Kalra D."/>
            <person name="Klinner C."/>
            <person name="Konig C."/>
            <person name="Kovar C."/>
            <person name="Kroll A.R."/>
            <person name="Kuwar S.S."/>
            <person name="Lee S.L."/>
            <person name="Lehman R."/>
            <person name="Li K."/>
            <person name="Li Z."/>
            <person name="Liang H."/>
            <person name="Lovelace S."/>
            <person name="Lu Z."/>
            <person name="Mansfield J.H."/>
            <person name="McCulloch K.J."/>
            <person name="Mathew T."/>
            <person name="Morton B."/>
            <person name="Muzny D.M."/>
            <person name="Neunemann D."/>
            <person name="Ongeri F."/>
            <person name="Pauchet Y."/>
            <person name="Pu L.L."/>
            <person name="Pyrousis I."/>
            <person name="Rao X.J."/>
            <person name="Redding A."/>
            <person name="Roesel C."/>
            <person name="Sanchez-Gracia A."/>
            <person name="Schaack S."/>
            <person name="Shukla A."/>
            <person name="Tetreau G."/>
            <person name="Wang Y."/>
            <person name="Xiong G.H."/>
            <person name="Traut W."/>
            <person name="Walsh T.K."/>
            <person name="Worley K.C."/>
            <person name="Wu D."/>
            <person name="Wu W."/>
            <person name="Wu Y.Q."/>
            <person name="Zhang X."/>
            <person name="Zou Z."/>
            <person name="Zucker H."/>
            <person name="Briscoe A.D."/>
            <person name="Burmester T."/>
            <person name="Clem R.J."/>
            <person name="Feyereisen R."/>
            <person name="Grimmelikhuijzen C.J.P."/>
            <person name="Hamodrakas S.J."/>
            <person name="Hansson B.S."/>
            <person name="Huguet E."/>
            <person name="Jermiin L.S."/>
            <person name="Lan Q."/>
            <person name="Lehman H.K."/>
            <person name="Lorenzen M."/>
            <person name="Merzendorfer H."/>
            <person name="Michalopoulos I."/>
            <person name="Morton D.B."/>
            <person name="Muthukrishnan S."/>
            <person name="Oakeshott J.G."/>
            <person name="Palmer W."/>
            <person name="Park Y."/>
            <person name="Passarelli A.L."/>
            <person name="Rozas J."/>
            <person name="Schwartz L.M."/>
            <person name="Smith W."/>
            <person name="Southgate A."/>
            <person name="Vilcinskas A."/>
            <person name="Vogt R."/>
            <person name="Wang P."/>
            <person name="Werren J."/>
            <person name="Yu X.Q."/>
            <person name="Zhou J.J."/>
            <person name="Brown S.J."/>
            <person name="Scherer S.E."/>
            <person name="Richards S."/>
            <person name="Blissard G.W."/>
        </authorList>
    </citation>
    <scope>NUCLEOTIDE SEQUENCE</scope>
</reference>
<organism evidence="2 3">
    <name type="scientific">Manduca sexta</name>
    <name type="common">Tobacco hawkmoth</name>
    <name type="synonym">Tobacco hornworm</name>
    <dbReference type="NCBI Taxonomy" id="7130"/>
    <lineage>
        <taxon>Eukaryota</taxon>
        <taxon>Metazoa</taxon>
        <taxon>Ecdysozoa</taxon>
        <taxon>Arthropoda</taxon>
        <taxon>Hexapoda</taxon>
        <taxon>Insecta</taxon>
        <taxon>Pterygota</taxon>
        <taxon>Neoptera</taxon>
        <taxon>Endopterygota</taxon>
        <taxon>Lepidoptera</taxon>
        <taxon>Glossata</taxon>
        <taxon>Ditrysia</taxon>
        <taxon>Bombycoidea</taxon>
        <taxon>Sphingidae</taxon>
        <taxon>Sphinginae</taxon>
        <taxon>Sphingini</taxon>
        <taxon>Manduca</taxon>
    </lineage>
</organism>
<feature type="compositionally biased region" description="Low complexity" evidence="1">
    <location>
        <begin position="119"/>
        <end position="129"/>
    </location>
</feature>
<evidence type="ECO:0000313" key="2">
    <source>
        <dbReference type="EMBL" id="KAG6453205.1"/>
    </source>
</evidence>
<reference evidence="2" key="2">
    <citation type="submission" date="2020-12" db="EMBL/GenBank/DDBJ databases">
        <authorList>
            <person name="Kanost M."/>
        </authorList>
    </citation>
    <scope>NUCLEOTIDE SEQUENCE</scope>
</reference>
<name>A0A921Z985_MANSE</name>
<dbReference type="Proteomes" id="UP000791440">
    <property type="component" value="Unassembled WGS sequence"/>
</dbReference>
<gene>
    <name evidence="2" type="ORF">O3G_MSEX008025</name>
</gene>
<protein>
    <submittedName>
        <fullName evidence="2">Uncharacterized protein</fullName>
    </submittedName>
</protein>
<sequence length="142" mass="15963">MWWFVMTKAFDLEHKLPHWSPDVPTAFRPAPHRAHPTALASCRFTARVCRLIALHDQKINKSARRPTARSQGGGTHNITNYRCAWKQAKNASFKRPPRLQGWAGGVPGDLSSVVDRSARPVPATRRAPPYQTNQSKLNNTCL</sequence>
<proteinExistence type="predicted"/>
<accession>A0A921Z985</accession>
<evidence type="ECO:0000256" key="1">
    <source>
        <dbReference type="SAM" id="MobiDB-lite"/>
    </source>
</evidence>
<dbReference type="AlphaFoldDB" id="A0A921Z985"/>
<feature type="region of interest" description="Disordered" evidence="1">
    <location>
        <begin position="118"/>
        <end position="142"/>
    </location>
</feature>
<evidence type="ECO:0000313" key="3">
    <source>
        <dbReference type="Proteomes" id="UP000791440"/>
    </source>
</evidence>
<feature type="compositionally biased region" description="Polar residues" evidence="1">
    <location>
        <begin position="130"/>
        <end position="142"/>
    </location>
</feature>
<comment type="caution">
    <text evidence="2">The sequence shown here is derived from an EMBL/GenBank/DDBJ whole genome shotgun (WGS) entry which is preliminary data.</text>
</comment>
<keyword evidence="3" id="KW-1185">Reference proteome</keyword>
<dbReference type="EMBL" id="JH668438">
    <property type="protein sequence ID" value="KAG6453205.1"/>
    <property type="molecule type" value="Genomic_DNA"/>
</dbReference>